<keyword evidence="1" id="KW-1185">Reference proteome</keyword>
<name>A0A0M3IT88_ASCLU</name>
<dbReference type="Proteomes" id="UP000036681">
    <property type="component" value="Unplaced"/>
</dbReference>
<evidence type="ECO:0000313" key="1">
    <source>
        <dbReference type="Proteomes" id="UP000036681"/>
    </source>
</evidence>
<dbReference type="AlphaFoldDB" id="A0A0M3IT88"/>
<accession>A0A0M3IT88</accession>
<sequence length="44" mass="5345">MLSSLWRMSCRTYSEYNNTPARMVSESVQRSKFMIFTCTRFNRQ</sequence>
<organism evidence="1 2">
    <name type="scientific">Ascaris lumbricoides</name>
    <name type="common">Giant roundworm</name>
    <dbReference type="NCBI Taxonomy" id="6252"/>
    <lineage>
        <taxon>Eukaryota</taxon>
        <taxon>Metazoa</taxon>
        <taxon>Ecdysozoa</taxon>
        <taxon>Nematoda</taxon>
        <taxon>Chromadorea</taxon>
        <taxon>Rhabditida</taxon>
        <taxon>Spirurina</taxon>
        <taxon>Ascaridomorpha</taxon>
        <taxon>Ascaridoidea</taxon>
        <taxon>Ascarididae</taxon>
        <taxon>Ascaris</taxon>
    </lineage>
</organism>
<evidence type="ECO:0000313" key="2">
    <source>
        <dbReference type="WBParaSite" id="ALUE_0002196601-mRNA-1"/>
    </source>
</evidence>
<dbReference type="WBParaSite" id="ALUE_0002196601-mRNA-1">
    <property type="protein sequence ID" value="ALUE_0002196601-mRNA-1"/>
    <property type="gene ID" value="ALUE_0002196601"/>
</dbReference>
<protein>
    <submittedName>
        <fullName evidence="2">Uncharacterized protein</fullName>
    </submittedName>
</protein>
<proteinExistence type="predicted"/>
<reference evidence="2" key="1">
    <citation type="submission" date="2017-02" db="UniProtKB">
        <authorList>
            <consortium name="WormBaseParasite"/>
        </authorList>
    </citation>
    <scope>IDENTIFICATION</scope>
</reference>